<comment type="subcellular location">
    <subcellularLocation>
        <location evidence="1 5">Cell membrane</location>
        <topology evidence="1 5">Multi-pass membrane protein</topology>
    </subcellularLocation>
</comment>
<feature type="transmembrane region" description="Helical" evidence="5">
    <location>
        <begin position="514"/>
        <end position="536"/>
    </location>
</feature>
<dbReference type="InterPro" id="IPR036322">
    <property type="entry name" value="WD40_repeat_dom_sf"/>
</dbReference>
<dbReference type="GO" id="GO:0055085">
    <property type="term" value="P:transmembrane transport"/>
    <property type="evidence" value="ECO:0007669"/>
    <property type="project" value="InterPro"/>
</dbReference>
<feature type="transmembrane region" description="Helical" evidence="5">
    <location>
        <begin position="578"/>
        <end position="598"/>
    </location>
</feature>
<evidence type="ECO:0000256" key="2">
    <source>
        <dbReference type="ARBA" id="ARBA00022692"/>
    </source>
</evidence>
<comment type="caution">
    <text evidence="7">The sequence shown here is derived from an EMBL/GenBank/DDBJ whole genome shotgun (WGS) entry which is preliminary data.</text>
</comment>
<dbReference type="SUPFAM" id="SSF50978">
    <property type="entry name" value="WD40 repeat-like"/>
    <property type="match status" value="1"/>
</dbReference>
<keyword evidence="3 5" id="KW-1133">Transmembrane helix</keyword>
<dbReference type="EMBL" id="SHAH01000013">
    <property type="protein sequence ID" value="RZO77585.1"/>
    <property type="molecule type" value="Genomic_DNA"/>
</dbReference>
<accession>A0A520S526</accession>
<evidence type="ECO:0000313" key="8">
    <source>
        <dbReference type="Proteomes" id="UP000320404"/>
    </source>
</evidence>
<dbReference type="Gene3D" id="1.10.3720.10">
    <property type="entry name" value="MetI-like"/>
    <property type="match status" value="1"/>
</dbReference>
<reference evidence="7 8" key="1">
    <citation type="submission" date="2019-02" db="EMBL/GenBank/DDBJ databases">
        <title>Prokaryotic population dynamics and viral predation in marine succession experiment using metagenomics: the confinement effect.</title>
        <authorList>
            <person name="Haro-Moreno J.M."/>
            <person name="Rodriguez-Valera F."/>
            <person name="Lopez-Perez M."/>
        </authorList>
    </citation>
    <scope>NUCLEOTIDE SEQUENCE [LARGE SCALE GENOMIC DNA]</scope>
    <source>
        <strain evidence="7">MED-G158</strain>
    </source>
</reference>
<evidence type="ECO:0000256" key="1">
    <source>
        <dbReference type="ARBA" id="ARBA00004651"/>
    </source>
</evidence>
<feature type="transmembrane region" description="Helical" evidence="5">
    <location>
        <begin position="480"/>
        <end position="502"/>
    </location>
</feature>
<dbReference type="GO" id="GO:0005886">
    <property type="term" value="C:plasma membrane"/>
    <property type="evidence" value="ECO:0007669"/>
    <property type="project" value="UniProtKB-SubCell"/>
</dbReference>
<dbReference type="AlphaFoldDB" id="A0A520S526"/>
<protein>
    <submittedName>
        <fullName evidence="7">ABC transporter permease subunit</fullName>
    </submittedName>
</protein>
<feature type="transmembrane region" description="Helical" evidence="5">
    <location>
        <begin position="627"/>
        <end position="651"/>
    </location>
</feature>
<gene>
    <name evidence="7" type="ORF">EVA69_01675</name>
</gene>
<comment type="similarity">
    <text evidence="5">Belongs to the binding-protein-dependent transport system permease family.</text>
</comment>
<proteinExistence type="inferred from homology"/>
<feature type="transmembrane region" description="Helical" evidence="5">
    <location>
        <begin position="743"/>
        <end position="765"/>
    </location>
</feature>
<dbReference type="SUPFAM" id="SSF161098">
    <property type="entry name" value="MetI-like"/>
    <property type="match status" value="2"/>
</dbReference>
<dbReference type="PANTHER" id="PTHR42727">
    <property type="entry name" value="PHOSPHATE TRANSPORT SYSTEM PERMEASE PROTEIN"/>
    <property type="match status" value="1"/>
</dbReference>
<dbReference type="Pfam" id="PF00528">
    <property type="entry name" value="BPD_transp_1"/>
    <property type="match status" value="1"/>
</dbReference>
<evidence type="ECO:0000259" key="6">
    <source>
        <dbReference type="PROSITE" id="PS50928"/>
    </source>
</evidence>
<name>A0A520S526_9GAMM</name>
<dbReference type="InterPro" id="IPR000515">
    <property type="entry name" value="MetI-like"/>
</dbReference>
<sequence>MPDKDKTTIEQSSDALTVESVFATHADRLRAKRKMRELLDRGAGVTISLGGIGIIATLLLLLIYLVYVVQPLFESAQIQRLTSFQLSPSAASGEPLYLALEEQAELSMRLSSSGRVDFFSLADGAVINSEQISIPAGAQITQFALASEESGLIALGLDTGAVHLFSADYEISFSGPNNARQITPRINYPLGREPVFIAADAMQAIAVAQANDSIVIAAVAGSGELSLVRATRQSSLLALLDPSADTDYQLEFTRSELALVDTDWLLIDGDQRWLLAISAQRMVSATALDAVFSGSAAVQASDRLALQTESIQDARFLLGGLSLLVADANGDIGQWFFSVGEEGLALRRVRNFAGSGTPLTALTVEQRQKNVAAIDERAVLRLFNTTAERTLIEQQLDDIRIRSLALSPRGDRLLTETDSGLLTSWSVSSPHPEISWSALWERVWYEDYAEPDYIWQSSSAGNAFEPKYSLTPLTFGTLKAAFYAMLLAAPLAVCGAIFTGYFMAPPMRRKVKPLVELMEALPTVVLGFLAGLWLAPFVETNLLGIFALIVLLPVSIIAMSAAWVFLPRSIRHSIPDGWEAAILVPVIILSGMFALWIAPPLEMLWFGGDMQAWLSNEFGLAYDQRNAMIVGFAMGFAVIPTIFSIAEDAVFTVPRQLSNGSLALGATPWQTLAKVVLPMASPGIFSALMIGMGRAVGETMIVLMATGNTPIMDINIFEGMRTLAANIAVEVPESEVGSSHYRILFLSALVLFAFTFVVNTVAELVRQRLRTRYRLL</sequence>
<dbReference type="CDD" id="cd06261">
    <property type="entry name" value="TM_PBP2"/>
    <property type="match status" value="1"/>
</dbReference>
<dbReference type="InterPro" id="IPR015943">
    <property type="entry name" value="WD40/YVTN_repeat-like_dom_sf"/>
</dbReference>
<feature type="transmembrane region" description="Helical" evidence="5">
    <location>
        <begin position="42"/>
        <end position="67"/>
    </location>
</feature>
<dbReference type="Gene3D" id="2.130.10.10">
    <property type="entry name" value="YVTN repeat-like/Quinoprotein amine dehydrogenase"/>
    <property type="match status" value="1"/>
</dbReference>
<feature type="transmembrane region" description="Helical" evidence="5">
    <location>
        <begin position="542"/>
        <end position="566"/>
    </location>
</feature>
<dbReference type="InterPro" id="IPR035906">
    <property type="entry name" value="MetI-like_sf"/>
</dbReference>
<dbReference type="PANTHER" id="PTHR42727:SF1">
    <property type="entry name" value="PHOSPHATE TRANSPORT SYSTEM PERMEASE"/>
    <property type="match status" value="1"/>
</dbReference>
<evidence type="ECO:0000256" key="4">
    <source>
        <dbReference type="ARBA" id="ARBA00023136"/>
    </source>
</evidence>
<keyword evidence="2 5" id="KW-0812">Transmembrane</keyword>
<feature type="domain" description="ABC transmembrane type-1" evidence="6">
    <location>
        <begin position="474"/>
        <end position="762"/>
    </location>
</feature>
<organism evidence="7 8">
    <name type="scientific">OM182 bacterium</name>
    <dbReference type="NCBI Taxonomy" id="2510334"/>
    <lineage>
        <taxon>Bacteria</taxon>
        <taxon>Pseudomonadati</taxon>
        <taxon>Pseudomonadota</taxon>
        <taxon>Gammaproteobacteria</taxon>
        <taxon>OMG group</taxon>
        <taxon>OM182 clade</taxon>
    </lineage>
</organism>
<evidence type="ECO:0000256" key="5">
    <source>
        <dbReference type="RuleBase" id="RU363032"/>
    </source>
</evidence>
<dbReference type="Proteomes" id="UP000320404">
    <property type="component" value="Unassembled WGS sequence"/>
</dbReference>
<evidence type="ECO:0000256" key="3">
    <source>
        <dbReference type="ARBA" id="ARBA00022989"/>
    </source>
</evidence>
<feature type="transmembrane region" description="Helical" evidence="5">
    <location>
        <begin position="672"/>
        <end position="692"/>
    </location>
</feature>
<dbReference type="PROSITE" id="PS50928">
    <property type="entry name" value="ABC_TM1"/>
    <property type="match status" value="1"/>
</dbReference>
<keyword evidence="5" id="KW-0813">Transport</keyword>
<evidence type="ECO:0000313" key="7">
    <source>
        <dbReference type="EMBL" id="RZO77585.1"/>
    </source>
</evidence>
<keyword evidence="4 5" id="KW-0472">Membrane</keyword>